<organism evidence="4 5">
    <name type="scientific">Salirhabdus euzebyi</name>
    <dbReference type="NCBI Taxonomy" id="394506"/>
    <lineage>
        <taxon>Bacteria</taxon>
        <taxon>Bacillati</taxon>
        <taxon>Bacillota</taxon>
        <taxon>Bacilli</taxon>
        <taxon>Bacillales</taxon>
        <taxon>Bacillaceae</taxon>
        <taxon>Salirhabdus</taxon>
    </lineage>
</organism>
<evidence type="ECO:0000256" key="2">
    <source>
        <dbReference type="ARBA" id="ARBA00023315"/>
    </source>
</evidence>
<proteinExistence type="predicted"/>
<dbReference type="InterPro" id="IPR050680">
    <property type="entry name" value="YpeA/RimI_acetyltransf"/>
</dbReference>
<sequence length="283" mass="32491">MYKIKNLKQCSLSQITNAWNEGFSDYTINFQLPEEKLLLMLYQNELQPSSSFVVFDDEKPVGFIFNSIKRIDGVIKAWNGGTGIAPSHRGRGISKILMEAAVQIYKENSVKLATLEVLTNNTSAIKLYEKYGYTRHKLLKAYKATLPLSTEQYVYNSSLTSKLNINVENLSFYNKEVAWESMNSNIHNKESMVVYRNENPVGYALYKRVQSKEHTQIILLQFDVCQKERNIEEIVNFGLSQITKGAHSIRTGDFISSNEYIYGELEKLGLNIVAERFLMELHL</sequence>
<accession>A0A841PY70</accession>
<dbReference type="CDD" id="cd04301">
    <property type="entry name" value="NAT_SF"/>
    <property type="match status" value="1"/>
</dbReference>
<keyword evidence="2" id="KW-0012">Acyltransferase</keyword>
<keyword evidence="1" id="KW-0808">Transferase</keyword>
<reference evidence="4 5" key="1">
    <citation type="submission" date="2020-08" db="EMBL/GenBank/DDBJ databases">
        <title>Genomic Encyclopedia of Type Strains, Phase IV (KMG-IV): sequencing the most valuable type-strain genomes for metagenomic binning, comparative biology and taxonomic classification.</title>
        <authorList>
            <person name="Goeker M."/>
        </authorList>
    </citation>
    <scope>NUCLEOTIDE SEQUENCE [LARGE SCALE GENOMIC DNA]</scope>
    <source>
        <strain evidence="4 5">DSM 19612</strain>
    </source>
</reference>
<keyword evidence="5" id="KW-1185">Reference proteome</keyword>
<dbReference type="Proteomes" id="UP000581688">
    <property type="component" value="Unassembled WGS sequence"/>
</dbReference>
<dbReference type="SUPFAM" id="SSF55729">
    <property type="entry name" value="Acyl-CoA N-acyltransferases (Nat)"/>
    <property type="match status" value="1"/>
</dbReference>
<dbReference type="InterPro" id="IPR000182">
    <property type="entry name" value="GNAT_dom"/>
</dbReference>
<dbReference type="AlphaFoldDB" id="A0A841PY70"/>
<feature type="domain" description="N-acetyltransferase" evidence="3">
    <location>
        <begin position="2"/>
        <end position="155"/>
    </location>
</feature>
<keyword evidence="4" id="KW-0687">Ribonucleoprotein</keyword>
<keyword evidence="4" id="KW-0689">Ribosomal protein</keyword>
<name>A0A841PY70_9BACI</name>
<dbReference type="RefSeq" id="WP_174494807.1">
    <property type="nucleotide sequence ID" value="NZ_CADDWK010000002.1"/>
</dbReference>
<comment type="caution">
    <text evidence="4">The sequence shown here is derived from an EMBL/GenBank/DDBJ whole genome shotgun (WGS) entry which is preliminary data.</text>
</comment>
<dbReference type="PANTHER" id="PTHR43420">
    <property type="entry name" value="ACETYLTRANSFERASE"/>
    <property type="match status" value="1"/>
</dbReference>
<dbReference type="PROSITE" id="PS51186">
    <property type="entry name" value="GNAT"/>
    <property type="match status" value="1"/>
</dbReference>
<dbReference type="InterPro" id="IPR016181">
    <property type="entry name" value="Acyl_CoA_acyltransferase"/>
</dbReference>
<protein>
    <submittedName>
        <fullName evidence="4">Ribosomal protein S18 acetylase RimI-like enzyme</fullName>
    </submittedName>
</protein>
<dbReference type="GO" id="GO:0016747">
    <property type="term" value="F:acyltransferase activity, transferring groups other than amino-acyl groups"/>
    <property type="evidence" value="ECO:0007669"/>
    <property type="project" value="InterPro"/>
</dbReference>
<dbReference type="Pfam" id="PF00583">
    <property type="entry name" value="Acetyltransf_1"/>
    <property type="match status" value="1"/>
</dbReference>
<dbReference type="EMBL" id="JACHGH010000002">
    <property type="protein sequence ID" value="MBB6452546.1"/>
    <property type="molecule type" value="Genomic_DNA"/>
</dbReference>
<dbReference type="GO" id="GO:0005840">
    <property type="term" value="C:ribosome"/>
    <property type="evidence" value="ECO:0007669"/>
    <property type="project" value="UniProtKB-KW"/>
</dbReference>
<evidence type="ECO:0000256" key="1">
    <source>
        <dbReference type="ARBA" id="ARBA00022679"/>
    </source>
</evidence>
<evidence type="ECO:0000313" key="4">
    <source>
        <dbReference type="EMBL" id="MBB6452546.1"/>
    </source>
</evidence>
<evidence type="ECO:0000259" key="3">
    <source>
        <dbReference type="PROSITE" id="PS51186"/>
    </source>
</evidence>
<evidence type="ECO:0000313" key="5">
    <source>
        <dbReference type="Proteomes" id="UP000581688"/>
    </source>
</evidence>
<gene>
    <name evidence="4" type="ORF">HNQ94_000991</name>
</gene>
<dbReference type="Gene3D" id="3.40.630.30">
    <property type="match status" value="1"/>
</dbReference>